<dbReference type="Gene3D" id="2.130.10.10">
    <property type="entry name" value="YVTN repeat-like/Quinoprotein amine dehydrogenase"/>
    <property type="match status" value="2"/>
</dbReference>
<evidence type="ECO:0000259" key="3">
    <source>
        <dbReference type="Pfam" id="PF13360"/>
    </source>
</evidence>
<dbReference type="EMBL" id="LR593887">
    <property type="protein sequence ID" value="VTS04930.1"/>
    <property type="molecule type" value="Genomic_DNA"/>
</dbReference>
<gene>
    <name evidence="4" type="ORF">GMBLW1_01790</name>
</gene>
<dbReference type="EMBL" id="LR586016">
    <property type="protein sequence ID" value="VIP03781.1"/>
    <property type="molecule type" value="Genomic_DNA"/>
</dbReference>
<dbReference type="InterPro" id="IPR018391">
    <property type="entry name" value="PQQ_b-propeller_rpt"/>
</dbReference>
<feature type="compositionally biased region" description="Basic and acidic residues" evidence="1">
    <location>
        <begin position="167"/>
        <end position="177"/>
    </location>
</feature>
<feature type="compositionally biased region" description="Basic and acidic residues" evidence="1">
    <location>
        <begin position="195"/>
        <end position="206"/>
    </location>
</feature>
<dbReference type="InterPro" id="IPR002372">
    <property type="entry name" value="PQQ_rpt_dom"/>
</dbReference>
<feature type="transmembrane region" description="Helical" evidence="2">
    <location>
        <begin position="350"/>
        <end position="368"/>
    </location>
</feature>
<dbReference type="KEGG" id="tim:GMBLW1_01790"/>
<keyword evidence="2" id="KW-0472">Membrane</keyword>
<reference evidence="4" key="1">
    <citation type="submission" date="2019-04" db="EMBL/GenBank/DDBJ databases">
        <authorList>
            <consortium name="Science for Life Laboratories"/>
        </authorList>
    </citation>
    <scope>NUCLEOTIDE SEQUENCE</scope>
    <source>
        <strain evidence="4">MBLW1</strain>
    </source>
</reference>
<sequence length="853" mass="92080">MSSMRWAWPILGWLLLLPMPLLAVITKLTPLKEVLSAEQFIFVVHVTELDPKRPSMILTMQESLKGKPPFERMAVHLTGDSEAVKGQHTEKLLERLAVDTPIIIFSSKRGTRYSGFCFTNGTWFQLLGTADADGKIRWRLLHAEPYLRRTFAGETATLKSILQDALAGKREPPEPDAKAMPGFGPALPSQPDSPPKPEPKPADPKPTDPSLCNQIPESESPAMGSGRWIPTQRSGMPTMLVSGFAVVPTVVLLGPLAILAAVFPTVFGGLALLFRRWLVLLSAVSFISTAYAAQLFWGHRLVGSWWGTPAALASLGILVAGSGAIWAAMRWWCMRLQGSPGELQTTTGDRLLLTVTTVGFGILIGILAVTTGDWLRFPRIEIAITAGMVLAMTIYAWGQSRDDETRLIQPPMAGMSVETLGLIVLTVGMVGLFGLELGRREALASEPERSNESRPLDYPETIQRIVWEYQPDGSGTVDSTPLIANNRVYAALAMRSGFSESGQVIALDQDTGKLVWQFDDDGGLRPIFSSPTLAGDLLLVGEGFHQDQSCRLIAIDANTGKKRWEFVTQSHVESSPAIIHGLAVFGAGNDGVYAVDLATGAKRWHYTGDAGIHVDSNPVISESGLVIFGTGQSQAYQVNAVVALDAMTGQQRWIHRVEWSAYGWPTMSEGRVLIGIGNGNYGEDRKPIRGGLLAIDAVSGSELWRCELPNSVLGKPAIVGNRIVVGCRDGNATLLDATMGTKLATIPLGAPVLASPVFGGMWPGSPVPMVLLVSETGRMLAVNGETAAPLWRAELSRLCKVPAVQVRGTPRLVEPMSNNTTDRRWLLGVDVAAGFSTIPRLVMLSESIQQGTP</sequence>
<dbReference type="InterPro" id="IPR011047">
    <property type="entry name" value="Quinoprotein_ADH-like_sf"/>
</dbReference>
<keyword evidence="5" id="KW-1185">Reference proteome</keyword>
<feature type="transmembrane region" description="Helical" evidence="2">
    <location>
        <begin position="309"/>
        <end position="329"/>
    </location>
</feature>
<feature type="transmembrane region" description="Helical" evidence="2">
    <location>
        <begin position="419"/>
        <end position="438"/>
    </location>
</feature>
<dbReference type="RefSeq" id="WP_162658935.1">
    <property type="nucleotide sequence ID" value="NZ_LR593887.1"/>
</dbReference>
<keyword evidence="2" id="KW-1133">Transmembrane helix</keyword>
<keyword evidence="2" id="KW-0812">Transmembrane</keyword>
<dbReference type="SMART" id="SM00564">
    <property type="entry name" value="PQQ"/>
    <property type="match status" value="6"/>
</dbReference>
<protein>
    <recommendedName>
        <fullName evidence="3">Pyrrolo-quinoline quinone repeat domain-containing protein</fullName>
    </recommendedName>
</protein>
<dbReference type="SUPFAM" id="SSF50998">
    <property type="entry name" value="Quinoprotein alcohol dehydrogenase-like"/>
    <property type="match status" value="2"/>
</dbReference>
<dbReference type="Proteomes" id="UP000464378">
    <property type="component" value="Chromosome"/>
</dbReference>
<proteinExistence type="predicted"/>
<dbReference type="Pfam" id="PF13360">
    <property type="entry name" value="PQQ_2"/>
    <property type="match status" value="1"/>
</dbReference>
<evidence type="ECO:0000313" key="4">
    <source>
        <dbReference type="EMBL" id="VIP03781.1"/>
    </source>
</evidence>
<feature type="transmembrane region" description="Helical" evidence="2">
    <location>
        <begin position="380"/>
        <end position="398"/>
    </location>
</feature>
<dbReference type="InParanoid" id="A0A6C2YR18"/>
<feature type="region of interest" description="Disordered" evidence="1">
    <location>
        <begin position="165"/>
        <end position="228"/>
    </location>
</feature>
<feature type="transmembrane region" description="Helical" evidence="2">
    <location>
        <begin position="277"/>
        <end position="297"/>
    </location>
</feature>
<evidence type="ECO:0000256" key="1">
    <source>
        <dbReference type="SAM" id="MobiDB-lite"/>
    </source>
</evidence>
<dbReference type="InterPro" id="IPR015943">
    <property type="entry name" value="WD40/YVTN_repeat-like_dom_sf"/>
</dbReference>
<dbReference type="AlphaFoldDB" id="A0A6C2YR18"/>
<name>A0A6C2YR18_9BACT</name>
<evidence type="ECO:0000256" key="2">
    <source>
        <dbReference type="SAM" id="Phobius"/>
    </source>
</evidence>
<organism evidence="4">
    <name type="scientific">Tuwongella immobilis</name>
    <dbReference type="NCBI Taxonomy" id="692036"/>
    <lineage>
        <taxon>Bacteria</taxon>
        <taxon>Pseudomonadati</taxon>
        <taxon>Planctomycetota</taxon>
        <taxon>Planctomycetia</taxon>
        <taxon>Gemmatales</taxon>
        <taxon>Gemmataceae</taxon>
        <taxon>Tuwongella</taxon>
    </lineage>
</organism>
<dbReference type="PANTHER" id="PTHR34512">
    <property type="entry name" value="CELL SURFACE PROTEIN"/>
    <property type="match status" value="1"/>
</dbReference>
<accession>A0A6C2YR18</accession>
<evidence type="ECO:0000313" key="5">
    <source>
        <dbReference type="Proteomes" id="UP000464378"/>
    </source>
</evidence>
<feature type="domain" description="Pyrrolo-quinoline quinone repeat" evidence="3">
    <location>
        <begin position="501"/>
        <end position="657"/>
    </location>
</feature>
<feature type="transmembrane region" description="Helical" evidence="2">
    <location>
        <begin position="239"/>
        <end position="265"/>
    </location>
</feature>
<dbReference type="PANTHER" id="PTHR34512:SF30">
    <property type="entry name" value="OUTER MEMBRANE PROTEIN ASSEMBLY FACTOR BAMB"/>
    <property type="match status" value="1"/>
</dbReference>